<feature type="domain" description="Haemolysin activator HlyB C-terminal" evidence="5">
    <location>
        <begin position="212"/>
        <end position="529"/>
    </location>
</feature>
<keyword evidence="3" id="KW-0998">Cell outer membrane</keyword>
<dbReference type="Proteomes" id="UP001174908">
    <property type="component" value="Unassembled WGS sequence"/>
</dbReference>
<evidence type="ECO:0000256" key="2">
    <source>
        <dbReference type="ARBA" id="ARBA00022692"/>
    </source>
</evidence>
<feature type="compositionally biased region" description="Basic and acidic residues" evidence="4">
    <location>
        <begin position="20"/>
        <end position="40"/>
    </location>
</feature>
<dbReference type="PANTHER" id="PTHR34597:SF3">
    <property type="entry name" value="OUTER MEMBRANE TRANSPORTER CDIB"/>
    <property type="match status" value="1"/>
</dbReference>
<name>A0ABT7NFC3_9BURK</name>
<feature type="compositionally biased region" description="Polar residues" evidence="4">
    <location>
        <begin position="1"/>
        <end position="17"/>
    </location>
</feature>
<proteinExistence type="predicted"/>
<gene>
    <name evidence="8" type="ORF">QTH91_19235</name>
</gene>
<dbReference type="InterPro" id="IPR005565">
    <property type="entry name" value="Hemolysn_activator_HlyB_C"/>
</dbReference>
<keyword evidence="1" id="KW-0472">Membrane</keyword>
<keyword evidence="2" id="KW-0812">Transmembrane</keyword>
<dbReference type="Pfam" id="PF03865">
    <property type="entry name" value="ShlB"/>
    <property type="match status" value="1"/>
</dbReference>
<sequence>MMALSSTGAWAQANASTPHPHVEEIRQREREKALRAEQEKAVDARLPGMGVAPAPRLPDQESPCFAIDRIELRGEEAERFQWLLSAAAGEGGDDNPLGRCLGTEGVNTVIARLQQALIGKGWVTSRVLAAPQDLSQGTLALTLVPGRIAAIRFADSVAEGERTSLRTAIAAQAGDLLNLRDIEQGLENFKRLPTADADIQIQPSTAAGAGPGDSDLVVQYKRVQPLGLPLRVSLSLDDSGTKATGKTQGGVTLAWDGPLGLNDLAYVNLSHDLFNHSGQGTDAQTFHYSIPYGDWLLGATASNSNYHQTVAGYSQDYVYGGETSNAEVRLSRLVHRNSNSKSTLSVRAFQRTSSNYIDDTEIETQRRVVGGWELGLNHRHFIGSATLDANVAWRQGTGAFGSLEAPEQMWGEGTSHMRLGTADVSLGVPFEMAGQRLRYGGLWRAQWNDTPLTPQDRFAIGGRYTVRGFDGETSLMGERGWLIRNDLGWAIERIGAEAYVGVDYGHVGGQSVKYLLGDSLAGAVLGLRGSFKSLSYDVFVGTPIKKPEGYRTANVTAGFSLNYSF</sequence>
<dbReference type="Pfam" id="PF08479">
    <property type="entry name" value="POTRA_2"/>
    <property type="match status" value="1"/>
</dbReference>
<evidence type="ECO:0000313" key="9">
    <source>
        <dbReference type="Proteomes" id="UP001174908"/>
    </source>
</evidence>
<feature type="domain" description="ShlB POTRA" evidence="7">
    <location>
        <begin position="147"/>
        <end position="203"/>
    </location>
</feature>
<dbReference type="PIRSF" id="PIRSF029745">
    <property type="entry name" value="FhaC"/>
    <property type="match status" value="1"/>
</dbReference>
<keyword evidence="9" id="KW-1185">Reference proteome</keyword>
<feature type="domain" description="Polypeptide-transport-associated ShlB-type" evidence="6">
    <location>
        <begin position="65"/>
        <end position="146"/>
    </location>
</feature>
<evidence type="ECO:0000259" key="6">
    <source>
        <dbReference type="Pfam" id="PF08479"/>
    </source>
</evidence>
<dbReference type="InterPro" id="IPR051544">
    <property type="entry name" value="TPS_OM_transporter"/>
</dbReference>
<protein>
    <submittedName>
        <fullName evidence="8">ShlB/FhaC/HecB family hemolysin secretion/activation protein</fullName>
    </submittedName>
</protein>
<evidence type="ECO:0000259" key="5">
    <source>
        <dbReference type="Pfam" id="PF03865"/>
    </source>
</evidence>
<comment type="caution">
    <text evidence="8">The sequence shown here is derived from an EMBL/GenBank/DDBJ whole genome shotgun (WGS) entry which is preliminary data.</text>
</comment>
<accession>A0ABT7NFC3</accession>
<dbReference type="Gene3D" id="2.40.160.50">
    <property type="entry name" value="membrane protein fhac: a member of the omp85/tpsb transporter family"/>
    <property type="match status" value="1"/>
</dbReference>
<dbReference type="Pfam" id="PF17287">
    <property type="entry name" value="POTRA_3"/>
    <property type="match status" value="1"/>
</dbReference>
<dbReference type="InterPro" id="IPR027282">
    <property type="entry name" value="TPS"/>
</dbReference>
<dbReference type="EMBL" id="JASZYV010000004">
    <property type="protein sequence ID" value="MDM0046632.1"/>
    <property type="molecule type" value="Genomic_DNA"/>
</dbReference>
<feature type="region of interest" description="Disordered" evidence="4">
    <location>
        <begin position="1"/>
        <end position="40"/>
    </location>
</feature>
<organism evidence="8 9">
    <name type="scientific">Variovorax dokdonensis</name>
    <dbReference type="NCBI Taxonomy" id="344883"/>
    <lineage>
        <taxon>Bacteria</taxon>
        <taxon>Pseudomonadati</taxon>
        <taxon>Pseudomonadota</taxon>
        <taxon>Betaproteobacteria</taxon>
        <taxon>Burkholderiales</taxon>
        <taxon>Comamonadaceae</taxon>
        <taxon>Variovorax</taxon>
    </lineage>
</organism>
<dbReference type="PANTHER" id="PTHR34597">
    <property type="entry name" value="SLR1661 PROTEIN"/>
    <property type="match status" value="1"/>
</dbReference>
<keyword evidence="1" id="KW-1134">Transmembrane beta strand</keyword>
<dbReference type="Gene3D" id="3.10.20.310">
    <property type="entry name" value="membrane protein fhac"/>
    <property type="match status" value="1"/>
</dbReference>
<evidence type="ECO:0000259" key="7">
    <source>
        <dbReference type="Pfam" id="PF17287"/>
    </source>
</evidence>
<evidence type="ECO:0000313" key="8">
    <source>
        <dbReference type="EMBL" id="MDM0046632.1"/>
    </source>
</evidence>
<evidence type="ECO:0000256" key="1">
    <source>
        <dbReference type="ARBA" id="ARBA00022452"/>
    </source>
</evidence>
<evidence type="ECO:0000256" key="4">
    <source>
        <dbReference type="SAM" id="MobiDB-lite"/>
    </source>
</evidence>
<evidence type="ECO:0000256" key="3">
    <source>
        <dbReference type="ARBA" id="ARBA00023237"/>
    </source>
</evidence>
<dbReference type="InterPro" id="IPR013686">
    <property type="entry name" value="Polypept-transport_assoc_ShlB"/>
</dbReference>
<dbReference type="InterPro" id="IPR035251">
    <property type="entry name" value="ShlB_POTRA"/>
</dbReference>
<reference evidence="8" key="1">
    <citation type="submission" date="2023-06" db="EMBL/GenBank/DDBJ databases">
        <authorList>
            <person name="Jiang Y."/>
            <person name="Liu Q."/>
        </authorList>
    </citation>
    <scope>NUCLEOTIDE SEQUENCE</scope>
    <source>
        <strain evidence="8">CGMCC 1.12089</strain>
    </source>
</reference>